<dbReference type="Pfam" id="PF22555">
    <property type="entry name" value="DAM-like-phage1"/>
    <property type="match status" value="1"/>
</dbReference>
<dbReference type="Pfam" id="PF22559">
    <property type="entry name" value="GNAT-phage-like"/>
    <property type="match status" value="1"/>
</dbReference>
<sequence>MFIGSINQDMRAIVSEMCSQWKDIPVYVGCSGNFTVERILAKKGLTNIHSNDVSLYSCAVGNYLVGKPTRIEVADERFAWLNDYLTTGEDVIATLLMCSEYFKYVDRELPYYKRIAEAYRDQFDRMQKETVEVVKRALEDVYIAGFHPQDVIDYMREAPEECVAISFPPTYKGGYEKLYAKINEVFDWDVPEYVVFDDERFTEFNELIMGKKYWVTLRDYDVEDLRPFLRGVVQTSARSKPVYVYSNCESKCRITMPHQKTEKVNIKRATGELKGDLRFVKITQAQLNTLRSEYLAKSIIPATATASYGVLVGDELIGAIAMSRSSYLGGWVDAYMMSDFCIRPSIHKRLAKLVLVAALSTEMRDTLEQALAMKVNTIGTTVFTKKNVSMKYRGMFEVYSKKDGAINYVAKAGRWTLKEGYEWWRKNHSLKW</sequence>
<organism evidence="3 4">
    <name type="scientific">Anaerovibrio lipolyticus DSM 3074</name>
    <dbReference type="NCBI Taxonomy" id="1120997"/>
    <lineage>
        <taxon>Bacteria</taxon>
        <taxon>Bacillati</taxon>
        <taxon>Bacillota</taxon>
        <taxon>Negativicutes</taxon>
        <taxon>Selenomonadales</taxon>
        <taxon>Selenomonadaceae</taxon>
        <taxon>Anaerovibrio</taxon>
    </lineage>
</organism>
<gene>
    <name evidence="3" type="ORF">SAMN02745671_01187</name>
</gene>
<name>A0A1M6CMJ4_9FIRM</name>
<reference evidence="3 4" key="1">
    <citation type="submission" date="2016-11" db="EMBL/GenBank/DDBJ databases">
        <authorList>
            <person name="Jaros S."/>
            <person name="Januszkiewicz K."/>
            <person name="Wedrychowicz H."/>
        </authorList>
    </citation>
    <scope>NUCLEOTIDE SEQUENCE [LARGE SCALE GENOMIC DNA]</scope>
    <source>
        <strain evidence="3 4">DSM 3074</strain>
    </source>
</reference>
<dbReference type="Proteomes" id="UP000191240">
    <property type="component" value="Unassembled WGS sequence"/>
</dbReference>
<accession>A0A1M6CMJ4</accession>
<dbReference type="RefSeq" id="WP_080325660.1">
    <property type="nucleotide sequence ID" value="NZ_FQYW01000008.1"/>
</dbReference>
<dbReference type="AlphaFoldDB" id="A0A1M6CMJ4"/>
<feature type="domain" description="GNAT-like N-terminal" evidence="1">
    <location>
        <begin position="2"/>
        <end position="267"/>
    </location>
</feature>
<evidence type="ECO:0000313" key="4">
    <source>
        <dbReference type="Proteomes" id="UP000191240"/>
    </source>
</evidence>
<feature type="domain" description="GNAT-like C-terminal" evidence="2">
    <location>
        <begin position="276"/>
        <end position="428"/>
    </location>
</feature>
<dbReference type="InterPro" id="IPR054341">
    <property type="entry name" value="GNAT-like_N"/>
</dbReference>
<protein>
    <submittedName>
        <fullName evidence="3">Uncharacterized protein</fullName>
    </submittedName>
</protein>
<dbReference type="InterPro" id="IPR054340">
    <property type="entry name" value="GNAT-like_C_phage-like"/>
</dbReference>
<dbReference type="EMBL" id="FQYW01000008">
    <property type="protein sequence ID" value="SHI62255.1"/>
    <property type="molecule type" value="Genomic_DNA"/>
</dbReference>
<evidence type="ECO:0000259" key="2">
    <source>
        <dbReference type="Pfam" id="PF22559"/>
    </source>
</evidence>
<evidence type="ECO:0000259" key="1">
    <source>
        <dbReference type="Pfam" id="PF22555"/>
    </source>
</evidence>
<proteinExistence type="predicted"/>
<evidence type="ECO:0000313" key="3">
    <source>
        <dbReference type="EMBL" id="SHI62255.1"/>
    </source>
</evidence>